<proteinExistence type="predicted"/>
<dbReference type="PROSITE" id="PS51257">
    <property type="entry name" value="PROKAR_LIPOPROTEIN"/>
    <property type="match status" value="1"/>
</dbReference>
<feature type="region of interest" description="Disordered" evidence="1">
    <location>
        <begin position="25"/>
        <end position="47"/>
    </location>
</feature>
<sequence length="409" mass="46480">MKKTVLLGLTVLGLLTGGCATQNNQANRASASSDSNSPKRKQTVSKTLPIGQIISSEKMDPDVAYKVTNKKAKFYDSLKVFGKKSGIFSDYETVHGANLILGATEKYVTADNTYYHVVNYQSGGFENSISPEGSSDYNDEADNGYVKASDLTKFSTVKSQWTYQKKQPYYVADACNNRIWNRPAYTVHYTYVNHVFDRLSTTQLYATKELIKHTGSHYVYLETAKGKQLGWVYKTPKVLIAGKYCDPGKQLLKPKKHEKMVQKIQSKKSTKNRVGVNDSLSMQQRVYLVRNRKHQLTSVLVMGMDNRPVKLTVHNGQVTKLSNYTYRRKPWKIVTSKKKLRTHYRAEHAYIDTDIAETTFYSKKSKKLAMVETIGYDGIAHAIVYRNGRVSFKTHVYKNVITYPLADFK</sequence>
<evidence type="ECO:0000313" key="3">
    <source>
        <dbReference type="EMBL" id="MFD1455407.1"/>
    </source>
</evidence>
<feature type="chain" id="PRO_5045418937" description="Lipoprotein" evidence="2">
    <location>
        <begin position="21"/>
        <end position="409"/>
    </location>
</feature>
<keyword evidence="4" id="KW-1185">Reference proteome</keyword>
<dbReference type="RefSeq" id="WP_203644882.1">
    <property type="nucleotide sequence ID" value="NZ_BOLN01000004.1"/>
</dbReference>
<dbReference type="EMBL" id="JBHTOD010000004">
    <property type="protein sequence ID" value="MFD1455407.1"/>
    <property type="molecule type" value="Genomic_DNA"/>
</dbReference>
<dbReference type="Proteomes" id="UP001597189">
    <property type="component" value="Unassembled WGS sequence"/>
</dbReference>
<accession>A0ABW4D1E6</accession>
<evidence type="ECO:0000313" key="4">
    <source>
        <dbReference type="Proteomes" id="UP001597189"/>
    </source>
</evidence>
<evidence type="ECO:0000256" key="1">
    <source>
        <dbReference type="SAM" id="MobiDB-lite"/>
    </source>
</evidence>
<keyword evidence="2" id="KW-0732">Signal</keyword>
<gene>
    <name evidence="3" type="ORF">ACFQ44_06870</name>
</gene>
<feature type="compositionally biased region" description="Low complexity" evidence="1">
    <location>
        <begin position="25"/>
        <end position="36"/>
    </location>
</feature>
<comment type="caution">
    <text evidence="3">The sequence shown here is derived from an EMBL/GenBank/DDBJ whole genome shotgun (WGS) entry which is preliminary data.</text>
</comment>
<protein>
    <recommendedName>
        <fullName evidence="5">Lipoprotein</fullName>
    </recommendedName>
</protein>
<feature type="signal peptide" evidence="2">
    <location>
        <begin position="1"/>
        <end position="20"/>
    </location>
</feature>
<evidence type="ECO:0000256" key="2">
    <source>
        <dbReference type="SAM" id="SignalP"/>
    </source>
</evidence>
<reference evidence="4" key="1">
    <citation type="journal article" date="2019" name="Int. J. Syst. Evol. Microbiol.">
        <title>The Global Catalogue of Microorganisms (GCM) 10K type strain sequencing project: providing services to taxonomists for standard genome sequencing and annotation.</title>
        <authorList>
            <consortium name="The Broad Institute Genomics Platform"/>
            <consortium name="The Broad Institute Genome Sequencing Center for Infectious Disease"/>
            <person name="Wu L."/>
            <person name="Ma J."/>
        </authorList>
    </citation>
    <scope>NUCLEOTIDE SEQUENCE [LARGE SCALE GENOMIC DNA]</scope>
    <source>
        <strain evidence="4">CCM 8979</strain>
    </source>
</reference>
<evidence type="ECO:0008006" key="5">
    <source>
        <dbReference type="Google" id="ProtNLM"/>
    </source>
</evidence>
<organism evidence="3 4">
    <name type="scientific">Levilactobacillus lanxiensis</name>
    <dbReference type="NCBI Taxonomy" id="2799568"/>
    <lineage>
        <taxon>Bacteria</taxon>
        <taxon>Bacillati</taxon>
        <taxon>Bacillota</taxon>
        <taxon>Bacilli</taxon>
        <taxon>Lactobacillales</taxon>
        <taxon>Lactobacillaceae</taxon>
        <taxon>Levilactobacillus</taxon>
    </lineage>
</organism>
<name>A0ABW4D1E6_9LACO</name>